<keyword evidence="2" id="KW-0472">Membrane</keyword>
<keyword evidence="2" id="KW-0812">Transmembrane</keyword>
<feature type="region of interest" description="Disordered" evidence="1">
    <location>
        <begin position="203"/>
        <end position="225"/>
    </location>
</feature>
<organism evidence="3">
    <name type="scientific">Tetraodon nigroviridis</name>
    <name type="common">Spotted green pufferfish</name>
    <name type="synonym">Chelonodon nigroviridis</name>
    <dbReference type="NCBI Taxonomy" id="99883"/>
    <lineage>
        <taxon>Eukaryota</taxon>
        <taxon>Metazoa</taxon>
        <taxon>Chordata</taxon>
        <taxon>Craniata</taxon>
        <taxon>Vertebrata</taxon>
        <taxon>Euteleostomi</taxon>
        <taxon>Actinopterygii</taxon>
        <taxon>Neopterygii</taxon>
        <taxon>Teleostei</taxon>
        <taxon>Neoteleostei</taxon>
        <taxon>Acanthomorphata</taxon>
        <taxon>Eupercaria</taxon>
        <taxon>Tetraodontiformes</taxon>
        <taxon>Tetradontoidea</taxon>
        <taxon>Tetraodontidae</taxon>
        <taxon>Tetraodon</taxon>
    </lineage>
</organism>
<feature type="transmembrane region" description="Helical" evidence="2">
    <location>
        <begin position="287"/>
        <end position="304"/>
    </location>
</feature>
<sequence length="333" mass="36197">RRRTERRTRTTILCPPKPPSRRAPCCRSSAGQKPPARRRPTPSTPCTGNGRGSCTQRGPSTCPWAPSSSRETCGTGVGRVSARPAPSWLLKRCVFVLSDLLSTSSNSEGQDAAAAARIDCPFQRRIVPAHRLRPRRTHPEIFQVRVSAFALCGLFGQRVTGALGPPGGGLSGRILGHLHPGKTQPEDLLQAPTLSWEVDQRFIRPTHPDRPSGQKSKRSGEPAGGPHGLSGLLPGVCAPQSRLLQRFLGFPVLPGHCQLPVFPAEECPARRSFTHTRSQPAGGYGRAAYFCVFCALIWLLELLLRRKDLPVSTLYGVTIVCHDALHFCGTCSW</sequence>
<feature type="region of interest" description="Disordered" evidence="1">
    <location>
        <begin position="1"/>
        <end position="77"/>
    </location>
</feature>
<dbReference type="AlphaFoldDB" id="Q4TID2"/>
<reference evidence="3" key="2">
    <citation type="submission" date="2004-02" db="EMBL/GenBank/DDBJ databases">
        <authorList>
            <consortium name="Genoscope"/>
            <consortium name="Whitehead Institute Centre for Genome Research"/>
        </authorList>
    </citation>
    <scope>NUCLEOTIDE SEQUENCE</scope>
</reference>
<evidence type="ECO:0000256" key="1">
    <source>
        <dbReference type="SAM" id="MobiDB-lite"/>
    </source>
</evidence>
<dbReference type="KEGG" id="tng:GSTEN00038348G001"/>
<feature type="non-terminal residue" evidence="3">
    <location>
        <position position="1"/>
    </location>
</feature>
<reference evidence="3" key="1">
    <citation type="journal article" date="2004" name="Nature">
        <title>Genome duplication in the teleost fish Tetraodon nigroviridis reveals the early vertebrate proto-karyotype.</title>
        <authorList>
            <person name="Jaillon O."/>
            <person name="Aury J.-M."/>
            <person name="Brunet F."/>
            <person name="Petit J.-L."/>
            <person name="Stange-Thomann N."/>
            <person name="Mauceli E."/>
            <person name="Bouneau L."/>
            <person name="Fischer C."/>
            <person name="Ozouf-Costaz C."/>
            <person name="Bernot A."/>
            <person name="Nicaud S."/>
            <person name="Jaffe D."/>
            <person name="Fisher S."/>
            <person name="Lutfalla G."/>
            <person name="Dossat C."/>
            <person name="Segurens B."/>
            <person name="Dasilva C."/>
            <person name="Salanoubat M."/>
            <person name="Levy M."/>
            <person name="Boudet N."/>
            <person name="Castellano S."/>
            <person name="Anthouard V."/>
            <person name="Jubin C."/>
            <person name="Castelli V."/>
            <person name="Katinka M."/>
            <person name="Vacherie B."/>
            <person name="Biemont C."/>
            <person name="Skalli Z."/>
            <person name="Cattolico L."/>
            <person name="Poulain J."/>
            <person name="De Berardinis V."/>
            <person name="Cruaud C."/>
            <person name="Duprat S."/>
            <person name="Brottier P."/>
            <person name="Coutanceau J.-P."/>
            <person name="Gouzy J."/>
            <person name="Parra G."/>
            <person name="Lardier G."/>
            <person name="Chapple C."/>
            <person name="McKernan K.J."/>
            <person name="McEwan P."/>
            <person name="Bosak S."/>
            <person name="Kellis M."/>
            <person name="Volff J.-N."/>
            <person name="Guigo R."/>
            <person name="Zody M.C."/>
            <person name="Mesirov J."/>
            <person name="Lindblad-Toh K."/>
            <person name="Birren B."/>
            <person name="Nusbaum C."/>
            <person name="Kahn D."/>
            <person name="Robinson-Rechavi M."/>
            <person name="Laudet V."/>
            <person name="Schachter V."/>
            <person name="Quetier F."/>
            <person name="Saurin W."/>
            <person name="Scarpelli C."/>
            <person name="Wincker P."/>
            <person name="Lander E.S."/>
            <person name="Weissenbach J."/>
            <person name="Roest Crollius H."/>
        </authorList>
    </citation>
    <scope>NUCLEOTIDE SEQUENCE [LARGE SCALE GENOMIC DNA]</scope>
</reference>
<proteinExistence type="predicted"/>
<name>Q4TID2_TETNG</name>
<feature type="compositionally biased region" description="Basic and acidic residues" evidence="1">
    <location>
        <begin position="203"/>
        <end position="212"/>
    </location>
</feature>
<evidence type="ECO:0000256" key="2">
    <source>
        <dbReference type="SAM" id="Phobius"/>
    </source>
</evidence>
<gene>
    <name evidence="3" type="ORF">GSTENG00038348001</name>
</gene>
<comment type="caution">
    <text evidence="3">The sequence shown here is derived from an EMBL/GenBank/DDBJ whole genome shotgun (WGS) entry which is preliminary data.</text>
</comment>
<keyword evidence="2" id="KW-1133">Transmembrane helix</keyword>
<dbReference type="EMBL" id="CAAE01002244">
    <property type="protein sequence ID" value="CAF87350.1"/>
    <property type="molecule type" value="Genomic_DNA"/>
</dbReference>
<evidence type="ECO:0000313" key="3">
    <source>
        <dbReference type="EMBL" id="CAF87350.1"/>
    </source>
</evidence>
<feature type="non-terminal residue" evidence="3">
    <location>
        <position position="333"/>
    </location>
</feature>
<protein>
    <submittedName>
        <fullName evidence="3">(spotted green pufferfish) hypothetical protein</fullName>
    </submittedName>
</protein>
<accession>Q4TID2</accession>